<evidence type="ECO:0000313" key="7">
    <source>
        <dbReference type="Proteomes" id="UP000616724"/>
    </source>
</evidence>
<feature type="domain" description="Aromatic amino acid beta-eliminating lyase/threonine aldolase" evidence="5">
    <location>
        <begin position="92"/>
        <end position="376"/>
    </location>
</feature>
<dbReference type="PANTHER" id="PTHR48097">
    <property type="entry name" value="L-THREONINE ALDOLASE-RELATED"/>
    <property type="match status" value="1"/>
</dbReference>
<dbReference type="GO" id="GO:0006520">
    <property type="term" value="P:amino acid metabolic process"/>
    <property type="evidence" value="ECO:0007669"/>
    <property type="project" value="InterPro"/>
</dbReference>
<dbReference type="Proteomes" id="UP000616724">
    <property type="component" value="Unassembled WGS sequence"/>
</dbReference>
<dbReference type="Gene3D" id="3.90.1150.10">
    <property type="entry name" value="Aspartate Aminotransferase, domain 1"/>
    <property type="match status" value="1"/>
</dbReference>
<comment type="caution">
    <text evidence="6">The sequence shown here is derived from an EMBL/GenBank/DDBJ whole genome shotgun (WGS) entry which is preliminary data.</text>
</comment>
<dbReference type="Pfam" id="PF01212">
    <property type="entry name" value="Beta_elim_lyase"/>
    <property type="match status" value="1"/>
</dbReference>
<dbReference type="InterPro" id="IPR015421">
    <property type="entry name" value="PyrdxlP-dep_Trfase_major"/>
</dbReference>
<evidence type="ECO:0000256" key="3">
    <source>
        <dbReference type="ARBA" id="ARBA00022898"/>
    </source>
</evidence>
<dbReference type="EMBL" id="BOOH01000016">
    <property type="protein sequence ID" value="GIH75316.1"/>
    <property type="molecule type" value="Genomic_DNA"/>
</dbReference>
<dbReference type="GO" id="GO:0016829">
    <property type="term" value="F:lyase activity"/>
    <property type="evidence" value="ECO:0007669"/>
    <property type="project" value="InterPro"/>
</dbReference>
<protein>
    <submittedName>
        <fullName evidence="6">Threonine aldolase</fullName>
    </submittedName>
</protein>
<evidence type="ECO:0000313" key="6">
    <source>
        <dbReference type="EMBL" id="GIH75316.1"/>
    </source>
</evidence>
<name>A0A8J3W4Y7_9ACTN</name>
<keyword evidence="7" id="KW-1185">Reference proteome</keyword>
<evidence type="ECO:0000259" key="5">
    <source>
        <dbReference type="Pfam" id="PF01212"/>
    </source>
</evidence>
<proteinExistence type="inferred from homology"/>
<dbReference type="InterPro" id="IPR015422">
    <property type="entry name" value="PyrdxlP-dep_Trfase_small"/>
</dbReference>
<organism evidence="6 7">
    <name type="scientific">Planobispora longispora</name>
    <dbReference type="NCBI Taxonomy" id="28887"/>
    <lineage>
        <taxon>Bacteria</taxon>
        <taxon>Bacillati</taxon>
        <taxon>Actinomycetota</taxon>
        <taxon>Actinomycetes</taxon>
        <taxon>Streptosporangiales</taxon>
        <taxon>Streptosporangiaceae</taxon>
        <taxon>Planobispora</taxon>
    </lineage>
</organism>
<keyword evidence="3" id="KW-0663">Pyridoxal phosphate</keyword>
<evidence type="ECO:0000256" key="1">
    <source>
        <dbReference type="ARBA" id="ARBA00001933"/>
    </source>
</evidence>
<sequence>MPHPPGAGRRPRLRLTGIPHPASSVSVSASASGARRSAGAARPGGSAVRWEPGDRADASLTYPRTAEPGDHADAPLTYAGPVLTTTLFPKSFASDNHAGVHPKILSAVMEANVGDAPAYGSDPWTEAMQDAFRAEFGSQATAYAMFNGTGANVVGLGLLLRLYDSVLCPATAHINTHEGGAAERVLGAKLVPLPTDDGKVAPDDIRDHLSVLGNTQYAQPRVISISQVTECGTAYTADEISELAEFAHSRGLFLHMDGARLANAAAELGCSMRTLTTDAGVDVLSFGGTKNGAMGAEALVILNPELDSSALFLRKQGMQLASKMRYVSVQLTALLADNLWHDNAAHANAMAHRIADGISDLPGVSLRWPVQSNAVFPRLPEKAVTELQQRYLFHMWDAAENVVRLVTAFDTTPEQVDTFVSDIRTAVASHS</sequence>
<dbReference type="InterPro" id="IPR015424">
    <property type="entry name" value="PyrdxlP-dep_Trfase"/>
</dbReference>
<evidence type="ECO:0000256" key="4">
    <source>
        <dbReference type="SAM" id="MobiDB-lite"/>
    </source>
</evidence>
<dbReference type="InterPro" id="IPR001597">
    <property type="entry name" value="ArAA_b-elim_lyase/Thr_aldolase"/>
</dbReference>
<dbReference type="Gene3D" id="3.40.640.10">
    <property type="entry name" value="Type I PLP-dependent aspartate aminotransferase-like (Major domain)"/>
    <property type="match status" value="1"/>
</dbReference>
<dbReference type="SUPFAM" id="SSF53383">
    <property type="entry name" value="PLP-dependent transferases"/>
    <property type="match status" value="1"/>
</dbReference>
<dbReference type="AlphaFoldDB" id="A0A8J3W4Y7"/>
<feature type="compositionally biased region" description="Low complexity" evidence="4">
    <location>
        <begin position="21"/>
        <end position="49"/>
    </location>
</feature>
<gene>
    <name evidence="6" type="primary">ltaE</name>
    <name evidence="6" type="ORF">Plo01_17450</name>
</gene>
<evidence type="ECO:0000256" key="2">
    <source>
        <dbReference type="ARBA" id="ARBA00006966"/>
    </source>
</evidence>
<feature type="region of interest" description="Disordered" evidence="4">
    <location>
        <begin position="1"/>
        <end position="73"/>
    </location>
</feature>
<comment type="similarity">
    <text evidence="2">Belongs to the threonine aldolase family.</text>
</comment>
<dbReference type="PANTHER" id="PTHR48097:SF5">
    <property type="entry name" value="LOW SPECIFICITY L-THREONINE ALDOLASE"/>
    <property type="match status" value="1"/>
</dbReference>
<comment type="cofactor">
    <cofactor evidence="1">
        <name>pyridoxal 5'-phosphate</name>
        <dbReference type="ChEBI" id="CHEBI:597326"/>
    </cofactor>
</comment>
<reference evidence="6 7" key="1">
    <citation type="submission" date="2021-01" db="EMBL/GenBank/DDBJ databases">
        <title>Whole genome shotgun sequence of Planobispora longispora NBRC 13918.</title>
        <authorList>
            <person name="Komaki H."/>
            <person name="Tamura T."/>
        </authorList>
    </citation>
    <scope>NUCLEOTIDE SEQUENCE [LARGE SCALE GENOMIC DNA]</scope>
    <source>
        <strain evidence="6 7">NBRC 13918</strain>
    </source>
</reference>
<accession>A0A8J3W4Y7</accession>